<dbReference type="HOGENOM" id="CLU_3365008_0_0_9"/>
<comment type="caution">
    <text evidence="1">The sequence shown here is derived from an EMBL/GenBank/DDBJ whole genome shotgun (WGS) entry which is preliminary data.</text>
</comment>
<accession>A8RAF6</accession>
<gene>
    <name evidence="1" type="ORF">EUBDOL_00797</name>
</gene>
<dbReference type="Proteomes" id="UP000004090">
    <property type="component" value="Unassembled WGS sequence"/>
</dbReference>
<dbReference type="AlphaFoldDB" id="A8RAF6"/>
<dbReference type="STRING" id="428127.EUBDOL_00797"/>
<organism evidence="1 2">
    <name type="scientific">Amedibacillus dolichus DSM 3991</name>
    <dbReference type="NCBI Taxonomy" id="428127"/>
    <lineage>
        <taxon>Bacteria</taxon>
        <taxon>Bacillati</taxon>
        <taxon>Bacillota</taxon>
        <taxon>Erysipelotrichia</taxon>
        <taxon>Erysipelotrichales</taxon>
        <taxon>Erysipelotrichaceae</taxon>
        <taxon>Amedibacillus</taxon>
    </lineage>
</organism>
<reference evidence="1 2" key="2">
    <citation type="submission" date="2007-09" db="EMBL/GenBank/DDBJ databases">
        <authorList>
            <person name="Fulton L."/>
            <person name="Clifton S."/>
            <person name="Fulton B."/>
            <person name="Xu J."/>
            <person name="Minx P."/>
            <person name="Pepin K.H."/>
            <person name="Johnson M."/>
            <person name="Thiruvilangam P."/>
            <person name="Bhonagiri V."/>
            <person name="Nash W.E."/>
            <person name="Mardis E.R."/>
            <person name="Wilson R.K."/>
        </authorList>
    </citation>
    <scope>NUCLEOTIDE SEQUENCE [LARGE SCALE GENOMIC DNA]</scope>
    <source>
        <strain evidence="1 2">DSM 3991</strain>
    </source>
</reference>
<reference evidence="1 2" key="1">
    <citation type="submission" date="2007-09" db="EMBL/GenBank/DDBJ databases">
        <title>Draft genome sequence of Eubacterium dolichum (DSM 3991).</title>
        <authorList>
            <person name="Sudarsanam P."/>
            <person name="Ley R."/>
            <person name="Guruge J."/>
            <person name="Turnbaugh P.J."/>
            <person name="Mahowald M."/>
            <person name="Liep D."/>
            <person name="Gordon J."/>
        </authorList>
    </citation>
    <scope>NUCLEOTIDE SEQUENCE [LARGE SCALE GENOMIC DNA]</scope>
    <source>
        <strain evidence="1 2">DSM 3991</strain>
    </source>
</reference>
<evidence type="ECO:0000313" key="2">
    <source>
        <dbReference type="Proteomes" id="UP000004090"/>
    </source>
</evidence>
<dbReference type="EMBL" id="ABAW02000018">
    <property type="protein sequence ID" value="EDP11619.1"/>
    <property type="molecule type" value="Genomic_DNA"/>
</dbReference>
<sequence>MCHIKTVWVCIGWKLFKKSNNFNLYMYAKKSRITI</sequence>
<protein>
    <submittedName>
        <fullName evidence="1">Uncharacterized protein</fullName>
    </submittedName>
</protein>
<evidence type="ECO:0000313" key="1">
    <source>
        <dbReference type="EMBL" id="EDP11619.1"/>
    </source>
</evidence>
<name>A8RAF6_9FIRM</name>
<proteinExistence type="predicted"/>